<keyword evidence="1" id="KW-0472">Membrane</keyword>
<feature type="transmembrane region" description="Helical" evidence="1">
    <location>
        <begin position="140"/>
        <end position="160"/>
    </location>
</feature>
<feature type="domain" description="Signal transduction histidine kinase internal region" evidence="2">
    <location>
        <begin position="177"/>
        <end position="250"/>
    </location>
</feature>
<dbReference type="AlphaFoldDB" id="A0A316A4Z9"/>
<accession>A0A316A4Z9</accession>
<dbReference type="GO" id="GO:0016020">
    <property type="term" value="C:membrane"/>
    <property type="evidence" value="ECO:0007669"/>
    <property type="project" value="InterPro"/>
</dbReference>
<sequence>MKTWKLVGKYILIYLLFILLHYLMLSQKLYAFLALEVACIKAFFLTLLIIFNQEVLIPKLMIRKKYVLYTVSILLTIVVCILASELVEKSFGFTDTIREYLRTERRPLPPEHWKEFQKPRHDFAKNIVRMLSRYSRFQGFMFYLVITLVSTTIQMSILVSKREKEAVVLKSEGVKSELAFLKSQINPHFLFNLMNNLYTLSILKSDQTPEMILKLSDMLRYMLYEANTERVPLQKEIAYINNYIDFQKLKDEGPLNITSEIAVSNADKYEIAPMLFIPFVENSFKHSKIEDLENGWIKLKIYINDNQLYFHLGNSKSQTNFTKDKTGGIGLTNVQRRLDLLYPDSHQLEIKDEADFFEVNLKIQLS</sequence>
<dbReference type="PANTHER" id="PTHR34220">
    <property type="entry name" value="SENSOR HISTIDINE KINASE YPDA"/>
    <property type="match status" value="1"/>
</dbReference>
<evidence type="ECO:0000259" key="2">
    <source>
        <dbReference type="Pfam" id="PF06580"/>
    </source>
</evidence>
<keyword evidence="4" id="KW-1185">Reference proteome</keyword>
<reference evidence="3 4" key="1">
    <citation type="submission" date="2018-03" db="EMBL/GenBank/DDBJ databases">
        <title>Genomic Encyclopedia of Archaeal and Bacterial Type Strains, Phase II (KMG-II): from individual species to whole genera.</title>
        <authorList>
            <person name="Goeker M."/>
        </authorList>
    </citation>
    <scope>NUCLEOTIDE SEQUENCE [LARGE SCALE GENOMIC DNA]</scope>
    <source>
        <strain evidence="3 4">DSM 28229</strain>
    </source>
</reference>
<dbReference type="Pfam" id="PF06580">
    <property type="entry name" value="His_kinase"/>
    <property type="match status" value="1"/>
</dbReference>
<keyword evidence="1" id="KW-1133">Transmembrane helix</keyword>
<keyword evidence="3" id="KW-0418">Kinase</keyword>
<keyword evidence="3" id="KW-0808">Transferase</keyword>
<gene>
    <name evidence="3" type="ORF">BC781_1011216</name>
</gene>
<evidence type="ECO:0000313" key="3">
    <source>
        <dbReference type="EMBL" id="PWJ44837.1"/>
    </source>
</evidence>
<name>A0A316A4Z9_SEDFL</name>
<keyword evidence="1" id="KW-0812">Transmembrane</keyword>
<feature type="transmembrane region" description="Helical" evidence="1">
    <location>
        <begin position="7"/>
        <end position="24"/>
    </location>
</feature>
<protein>
    <submittedName>
        <fullName evidence="3">Histidine kinase</fullName>
    </submittedName>
</protein>
<dbReference type="Proteomes" id="UP000245535">
    <property type="component" value="Unassembled WGS sequence"/>
</dbReference>
<dbReference type="InterPro" id="IPR050640">
    <property type="entry name" value="Bact_2-comp_sensor_kinase"/>
</dbReference>
<organism evidence="3 4">
    <name type="scientific">Sediminitomix flava</name>
    <dbReference type="NCBI Taxonomy" id="379075"/>
    <lineage>
        <taxon>Bacteria</taxon>
        <taxon>Pseudomonadati</taxon>
        <taxon>Bacteroidota</taxon>
        <taxon>Cytophagia</taxon>
        <taxon>Cytophagales</taxon>
        <taxon>Flammeovirgaceae</taxon>
        <taxon>Sediminitomix</taxon>
    </lineage>
</organism>
<dbReference type="RefSeq" id="WP_211323670.1">
    <property type="nucleotide sequence ID" value="NZ_QGDO01000001.1"/>
</dbReference>
<proteinExistence type="predicted"/>
<dbReference type="InterPro" id="IPR010559">
    <property type="entry name" value="Sig_transdc_His_kin_internal"/>
</dbReference>
<dbReference type="PANTHER" id="PTHR34220:SF7">
    <property type="entry name" value="SENSOR HISTIDINE KINASE YPDA"/>
    <property type="match status" value="1"/>
</dbReference>
<evidence type="ECO:0000313" key="4">
    <source>
        <dbReference type="Proteomes" id="UP000245535"/>
    </source>
</evidence>
<comment type="caution">
    <text evidence="3">The sequence shown here is derived from an EMBL/GenBank/DDBJ whole genome shotgun (WGS) entry which is preliminary data.</text>
</comment>
<feature type="transmembrane region" description="Helical" evidence="1">
    <location>
        <begin position="30"/>
        <end position="51"/>
    </location>
</feature>
<evidence type="ECO:0000256" key="1">
    <source>
        <dbReference type="SAM" id="Phobius"/>
    </source>
</evidence>
<dbReference type="EMBL" id="QGDO01000001">
    <property type="protein sequence ID" value="PWJ44837.1"/>
    <property type="molecule type" value="Genomic_DNA"/>
</dbReference>
<dbReference type="GO" id="GO:0000155">
    <property type="term" value="F:phosphorelay sensor kinase activity"/>
    <property type="evidence" value="ECO:0007669"/>
    <property type="project" value="InterPro"/>
</dbReference>
<feature type="transmembrane region" description="Helical" evidence="1">
    <location>
        <begin position="66"/>
        <end position="84"/>
    </location>
</feature>